<dbReference type="Proteomes" id="UP001060215">
    <property type="component" value="Chromosome 9"/>
</dbReference>
<name>A0ACC0GMC5_9ERIC</name>
<organism evidence="1 2">
    <name type="scientific">Camellia lanceoleosa</name>
    <dbReference type="NCBI Taxonomy" id="1840588"/>
    <lineage>
        <taxon>Eukaryota</taxon>
        <taxon>Viridiplantae</taxon>
        <taxon>Streptophyta</taxon>
        <taxon>Embryophyta</taxon>
        <taxon>Tracheophyta</taxon>
        <taxon>Spermatophyta</taxon>
        <taxon>Magnoliopsida</taxon>
        <taxon>eudicotyledons</taxon>
        <taxon>Gunneridae</taxon>
        <taxon>Pentapetalae</taxon>
        <taxon>asterids</taxon>
        <taxon>Ericales</taxon>
        <taxon>Theaceae</taxon>
        <taxon>Camellia</taxon>
    </lineage>
</organism>
<dbReference type="EMBL" id="CM045766">
    <property type="protein sequence ID" value="KAI8002129.1"/>
    <property type="molecule type" value="Genomic_DNA"/>
</dbReference>
<evidence type="ECO:0000313" key="1">
    <source>
        <dbReference type="EMBL" id="KAI8002129.1"/>
    </source>
</evidence>
<comment type="caution">
    <text evidence="1">The sequence shown here is derived from an EMBL/GenBank/DDBJ whole genome shotgun (WGS) entry which is preliminary data.</text>
</comment>
<gene>
    <name evidence="1" type="ORF">LOK49_LG08G01013</name>
</gene>
<reference evidence="1 2" key="1">
    <citation type="journal article" date="2022" name="Plant J.">
        <title>Chromosome-level genome of Camellia lanceoleosa provides a valuable resource for understanding genome evolution and self-incompatibility.</title>
        <authorList>
            <person name="Gong W."/>
            <person name="Xiao S."/>
            <person name="Wang L."/>
            <person name="Liao Z."/>
            <person name="Chang Y."/>
            <person name="Mo W."/>
            <person name="Hu G."/>
            <person name="Li W."/>
            <person name="Zhao G."/>
            <person name="Zhu H."/>
            <person name="Hu X."/>
            <person name="Ji K."/>
            <person name="Xiang X."/>
            <person name="Song Q."/>
            <person name="Yuan D."/>
            <person name="Jin S."/>
            <person name="Zhang L."/>
        </authorList>
    </citation>
    <scope>NUCLEOTIDE SEQUENCE [LARGE SCALE GENOMIC DNA]</scope>
    <source>
        <strain evidence="1">SQ_2022a</strain>
    </source>
</reference>
<protein>
    <submittedName>
        <fullName evidence="1">Uncharacterized protein</fullName>
    </submittedName>
</protein>
<proteinExistence type="predicted"/>
<keyword evidence="2" id="KW-1185">Reference proteome</keyword>
<evidence type="ECO:0000313" key="2">
    <source>
        <dbReference type="Proteomes" id="UP001060215"/>
    </source>
</evidence>
<sequence>MVDSIADLVSRLALTVDEEDTVVVDELLTTSFSERAGLGLVGKVLTTRPFNVEAMKSTLMTVWRPAKGMDFHVIRVNLFLFHFHHVVDKRRVLLNGPWSFDKHLLLLNEVDAHLQPSEVLLSEVTFWIQVHNLPLISMTKEVGYLIGNNIGSTVDVEYGADGMAFGRYMRIRVTLNVAKPLRQGMKLAVHNRESVWVVFKYERLPNFCYFCGVLRHSEKECNTLLSQFETGTANAMQYGPWLRADVQKPRPRPMSPVASRSQSRGKVGATGLSGPEPELHRAEGPGVAVSSSILEGASLFGKAGQSASKQEQILEMTGECRDYLPSQKEIE</sequence>
<accession>A0ACC0GMC5</accession>